<evidence type="ECO:0000256" key="11">
    <source>
        <dbReference type="ARBA" id="ARBA00041066"/>
    </source>
</evidence>
<gene>
    <name evidence="16" type="ORF">LOD99_418</name>
</gene>
<dbReference type="InterPro" id="IPR050087">
    <property type="entry name" value="AON_synthase_class-II"/>
</dbReference>
<comment type="caution">
    <text evidence="16">The sequence shown here is derived from an EMBL/GenBank/DDBJ whole genome shotgun (WGS) entry which is preliminary data.</text>
</comment>
<comment type="pathway">
    <text evidence="3">Sphingolipid metabolism.</text>
</comment>
<evidence type="ECO:0000256" key="12">
    <source>
        <dbReference type="ARBA" id="ARBA00041765"/>
    </source>
</evidence>
<comment type="cofactor">
    <cofactor evidence="1">
        <name>pyridoxal 5'-phosphate</name>
        <dbReference type="ChEBI" id="CHEBI:597326"/>
    </cofactor>
</comment>
<dbReference type="InterPro" id="IPR015422">
    <property type="entry name" value="PyrdxlP-dep_Trfase_small"/>
</dbReference>
<name>A0AAV7KA10_9METZ</name>
<evidence type="ECO:0000256" key="9">
    <source>
        <dbReference type="ARBA" id="ARBA00023098"/>
    </source>
</evidence>
<dbReference type="GO" id="GO:0030170">
    <property type="term" value="F:pyridoxal phosphate binding"/>
    <property type="evidence" value="ECO:0007669"/>
    <property type="project" value="InterPro"/>
</dbReference>
<evidence type="ECO:0000256" key="7">
    <source>
        <dbReference type="ARBA" id="ARBA00022898"/>
    </source>
</evidence>
<keyword evidence="14" id="KW-0472">Membrane</keyword>
<evidence type="ECO:0000259" key="15">
    <source>
        <dbReference type="Pfam" id="PF00155"/>
    </source>
</evidence>
<evidence type="ECO:0000256" key="8">
    <source>
        <dbReference type="ARBA" id="ARBA00022919"/>
    </source>
</evidence>
<organism evidence="16 17">
    <name type="scientific">Oopsacas minuta</name>
    <dbReference type="NCBI Taxonomy" id="111878"/>
    <lineage>
        <taxon>Eukaryota</taxon>
        <taxon>Metazoa</taxon>
        <taxon>Porifera</taxon>
        <taxon>Hexactinellida</taxon>
        <taxon>Hexasterophora</taxon>
        <taxon>Lyssacinosida</taxon>
        <taxon>Leucopsacidae</taxon>
        <taxon>Oopsacas</taxon>
    </lineage>
</organism>
<feature type="domain" description="Aminotransferase class I/classII large" evidence="15">
    <location>
        <begin position="96"/>
        <end position="454"/>
    </location>
</feature>
<dbReference type="PANTHER" id="PTHR13693:SF2">
    <property type="entry name" value="SERINE PALMITOYLTRANSFERASE 1"/>
    <property type="match status" value="1"/>
</dbReference>
<proteinExistence type="inferred from homology"/>
<evidence type="ECO:0000256" key="13">
    <source>
        <dbReference type="ARBA" id="ARBA00042649"/>
    </source>
</evidence>
<evidence type="ECO:0000256" key="5">
    <source>
        <dbReference type="ARBA" id="ARBA00013220"/>
    </source>
</evidence>
<evidence type="ECO:0000256" key="3">
    <source>
        <dbReference type="ARBA" id="ARBA00004991"/>
    </source>
</evidence>
<evidence type="ECO:0000313" key="16">
    <source>
        <dbReference type="EMBL" id="KAI6657675.1"/>
    </source>
</evidence>
<accession>A0AAV7KA10</accession>
<dbReference type="Pfam" id="PF00155">
    <property type="entry name" value="Aminotran_1_2"/>
    <property type="match status" value="1"/>
</dbReference>
<dbReference type="AlphaFoldDB" id="A0AAV7KA10"/>
<keyword evidence="9" id="KW-0443">Lipid metabolism</keyword>
<evidence type="ECO:0000256" key="4">
    <source>
        <dbReference type="ARBA" id="ARBA00008392"/>
    </source>
</evidence>
<dbReference type="EMBL" id="JAKMXF010000111">
    <property type="protein sequence ID" value="KAI6657675.1"/>
    <property type="molecule type" value="Genomic_DNA"/>
</dbReference>
<evidence type="ECO:0000256" key="6">
    <source>
        <dbReference type="ARBA" id="ARBA00022679"/>
    </source>
</evidence>
<feature type="transmembrane region" description="Helical" evidence="14">
    <location>
        <begin position="18"/>
        <end position="36"/>
    </location>
</feature>
<keyword evidence="14" id="KW-0812">Transmembrane</keyword>
<dbReference type="InterPro" id="IPR015421">
    <property type="entry name" value="PyrdxlP-dep_Trfase_major"/>
</dbReference>
<keyword evidence="7" id="KW-0663">Pyridoxal phosphate</keyword>
<dbReference type="GO" id="GO:0016020">
    <property type="term" value="C:membrane"/>
    <property type="evidence" value="ECO:0007669"/>
    <property type="project" value="GOC"/>
</dbReference>
<dbReference type="InterPro" id="IPR004839">
    <property type="entry name" value="Aminotransferase_I/II_large"/>
</dbReference>
<dbReference type="GO" id="GO:0004758">
    <property type="term" value="F:serine C-palmitoyltransferase activity"/>
    <property type="evidence" value="ECO:0007669"/>
    <property type="project" value="UniProtKB-EC"/>
</dbReference>
<dbReference type="InterPro" id="IPR015424">
    <property type="entry name" value="PyrdxlP-dep_Trfase"/>
</dbReference>
<dbReference type="EC" id="2.3.1.50" evidence="5"/>
<dbReference type="GO" id="GO:0005783">
    <property type="term" value="C:endoplasmic reticulum"/>
    <property type="evidence" value="ECO:0007669"/>
    <property type="project" value="TreeGrafter"/>
</dbReference>
<keyword evidence="6" id="KW-0808">Transferase</keyword>
<keyword evidence="8" id="KW-0746">Sphingolipid metabolism</keyword>
<reference evidence="16 17" key="1">
    <citation type="journal article" date="2023" name="BMC Biol.">
        <title>The compact genome of the sponge Oopsacas minuta (Hexactinellida) is lacking key metazoan core genes.</title>
        <authorList>
            <person name="Santini S."/>
            <person name="Schenkelaars Q."/>
            <person name="Jourda C."/>
            <person name="Duchesne M."/>
            <person name="Belahbib H."/>
            <person name="Rocher C."/>
            <person name="Selva M."/>
            <person name="Riesgo A."/>
            <person name="Vervoort M."/>
            <person name="Leys S.P."/>
            <person name="Kodjabachian L."/>
            <person name="Le Bivic A."/>
            <person name="Borchiellini C."/>
            <person name="Claverie J.M."/>
            <person name="Renard E."/>
        </authorList>
    </citation>
    <scope>NUCLEOTIDE SEQUENCE [LARGE SCALE GENOMIC DNA]</scope>
    <source>
        <strain evidence="16">SPO-2</strain>
    </source>
</reference>
<dbReference type="GO" id="GO:0046512">
    <property type="term" value="P:sphingosine biosynthetic process"/>
    <property type="evidence" value="ECO:0007669"/>
    <property type="project" value="TreeGrafter"/>
</dbReference>
<comment type="pathway">
    <text evidence="2">Lipid metabolism; sphingolipid metabolism.</text>
</comment>
<dbReference type="GO" id="GO:0046513">
    <property type="term" value="P:ceramide biosynthetic process"/>
    <property type="evidence" value="ECO:0007669"/>
    <property type="project" value="TreeGrafter"/>
</dbReference>
<keyword evidence="14" id="KW-1133">Transmembrane helix</keyword>
<comment type="similarity">
    <text evidence="4">Belongs to the class-II pyridoxal-phosphate-dependent aminotransferase family.</text>
</comment>
<evidence type="ECO:0000256" key="2">
    <source>
        <dbReference type="ARBA" id="ARBA00004760"/>
    </source>
</evidence>
<dbReference type="Proteomes" id="UP001165289">
    <property type="component" value="Unassembled WGS sequence"/>
</dbReference>
<keyword evidence="10" id="KW-0012">Acyltransferase</keyword>
<dbReference type="Gene3D" id="3.40.640.10">
    <property type="entry name" value="Type I PLP-dependent aspartate aminotransferase-like (Major domain)"/>
    <property type="match status" value="1"/>
</dbReference>
<dbReference type="PANTHER" id="PTHR13693">
    <property type="entry name" value="CLASS II AMINOTRANSFERASE/8-AMINO-7-OXONONANOATE SYNTHASE"/>
    <property type="match status" value="1"/>
</dbReference>
<dbReference type="Gene3D" id="3.90.1150.10">
    <property type="entry name" value="Aspartate Aminotransferase, domain 1"/>
    <property type="match status" value="1"/>
</dbReference>
<evidence type="ECO:0000256" key="1">
    <source>
        <dbReference type="ARBA" id="ARBA00001933"/>
    </source>
</evidence>
<dbReference type="SUPFAM" id="SSF53383">
    <property type="entry name" value="PLP-dependent transferases"/>
    <property type="match status" value="1"/>
</dbReference>
<evidence type="ECO:0000256" key="14">
    <source>
        <dbReference type="SAM" id="Phobius"/>
    </source>
</evidence>
<sequence length="469" mass="52396">MAFNPFIYVAGLVMEAPLYHLVLEGLLVIWIFQLLFSKSYYIRKRPGLSAKEEEELIAEWTPEPLVPPCDDPPPENNNIVDKIATRTISINGEERLNLATTSFHGMNGDKSCIETALSAIDKYGVGACGPRAFYGTIDIHLEFEKRIAAHMGAEIAILYSYGFSTVSSSINCYCKRMDIVFCDEGANLAIKKGIEASRSKVRYFKHNDTDDLNTLLEEHARWERKNSRQAKVTKKFLVAEGLYNYYGDICPLKELIAFKYKYGARLIIDESYSFGVLGETGRGVAEYFGADNSDIDVVTVSMDHALGSNGGFAYGTAYMIEIQRLGGLGYCFSAALPPYLTASALKALELIDENPKLISRLKENSNYLYDQLWSLDGIKLSNHRDSPVFHLRLMAPTTWGQDFALLQRAAERINARGVAVTMTTYVRSEELILPEPSLRIVVNSCLTREDITRVSGVVSEVVTEMLDAK</sequence>
<evidence type="ECO:0000256" key="10">
    <source>
        <dbReference type="ARBA" id="ARBA00023315"/>
    </source>
</evidence>
<evidence type="ECO:0000313" key="17">
    <source>
        <dbReference type="Proteomes" id="UP001165289"/>
    </source>
</evidence>
<protein>
    <recommendedName>
        <fullName evidence="11">Serine palmitoyltransferase 1</fullName>
        <ecNumber evidence="5">2.3.1.50</ecNumber>
    </recommendedName>
    <alternativeName>
        <fullName evidence="12">Long chain base biosynthesis protein 1</fullName>
    </alternativeName>
    <alternativeName>
        <fullName evidence="13">Serine-palmitoyl-CoA transferase 1</fullName>
    </alternativeName>
</protein>
<keyword evidence="17" id="KW-1185">Reference proteome</keyword>